<feature type="domain" description="TPM" evidence="3">
    <location>
        <begin position="39"/>
        <end position="162"/>
    </location>
</feature>
<feature type="transmembrane region" description="Helical" evidence="1">
    <location>
        <begin position="212"/>
        <end position="229"/>
    </location>
</feature>
<gene>
    <name evidence="4" type="ORF">A2074_07990</name>
</gene>
<evidence type="ECO:0000256" key="2">
    <source>
        <dbReference type="SAM" id="SignalP"/>
    </source>
</evidence>
<sequence>MNKLRRGFIVAALFAIAVAMIAAGTAGAALKLPEPGGYVNDFAGMLSSQTVDEFEAKLTQYEKETGNEIAVVTVENLQGTTVEDFAVRLFEKWQIGKKGKDNGVLLVVAEDEREMRIEVGYGLEPDLTDAESHQIITNVITPAFKAGDFDKGVSDGVDAIVATIAGEAVPALETDSRREPGGDLAWFLYILGFVVFGGLQWVGAVLARTKSWWLGGLLGFLIGLLIALFSVAIGIIAIIVLTPLGLILDFFVSHAYQEFKKHEHDKKKSRKSDHVPWWAGGGWGPGGGGGGFGGFGGGGSGGGGASGRW</sequence>
<keyword evidence="2" id="KW-0732">Signal</keyword>
<evidence type="ECO:0000313" key="4">
    <source>
        <dbReference type="EMBL" id="OFW35937.1"/>
    </source>
</evidence>
<protein>
    <recommendedName>
        <fullName evidence="3">TPM domain-containing protein</fullName>
    </recommendedName>
</protein>
<dbReference type="EMBL" id="MELI01000004">
    <property type="protein sequence ID" value="OFW35937.1"/>
    <property type="molecule type" value="Genomic_DNA"/>
</dbReference>
<feature type="chain" id="PRO_5009483192" description="TPM domain-containing protein" evidence="2">
    <location>
        <begin position="29"/>
        <end position="309"/>
    </location>
</feature>
<dbReference type="PANTHER" id="PTHR30373:SF2">
    <property type="entry name" value="UPF0603 PROTEIN YGCG"/>
    <property type="match status" value="1"/>
</dbReference>
<name>A0A1F2USJ7_9ACTN</name>
<evidence type="ECO:0000256" key="1">
    <source>
        <dbReference type="SAM" id="Phobius"/>
    </source>
</evidence>
<keyword evidence="1" id="KW-0812">Transmembrane</keyword>
<comment type="caution">
    <text evidence="4">The sequence shown here is derived from an EMBL/GenBank/DDBJ whole genome shotgun (WGS) entry which is preliminary data.</text>
</comment>
<dbReference type="PANTHER" id="PTHR30373">
    <property type="entry name" value="UPF0603 PROTEIN YGCG"/>
    <property type="match status" value="1"/>
</dbReference>
<evidence type="ECO:0000313" key="5">
    <source>
        <dbReference type="Proteomes" id="UP000178086"/>
    </source>
</evidence>
<dbReference type="Pfam" id="PF04536">
    <property type="entry name" value="TPM_phosphatase"/>
    <property type="match status" value="1"/>
</dbReference>
<reference evidence="4 5" key="1">
    <citation type="journal article" date="2016" name="Nat. Commun.">
        <title>Thousands of microbial genomes shed light on interconnected biogeochemical processes in an aquifer system.</title>
        <authorList>
            <person name="Anantharaman K."/>
            <person name="Brown C.T."/>
            <person name="Hug L.A."/>
            <person name="Sharon I."/>
            <person name="Castelle C.J."/>
            <person name="Probst A.J."/>
            <person name="Thomas B.C."/>
            <person name="Singh A."/>
            <person name="Wilkins M.J."/>
            <person name="Karaoz U."/>
            <person name="Brodie E.L."/>
            <person name="Williams K.H."/>
            <person name="Hubbard S.S."/>
            <person name="Banfield J.F."/>
        </authorList>
    </citation>
    <scope>NUCLEOTIDE SEQUENCE [LARGE SCALE GENOMIC DNA]</scope>
</reference>
<dbReference type="InterPro" id="IPR007621">
    <property type="entry name" value="TPM_dom"/>
</dbReference>
<organism evidence="4 5">
    <name type="scientific">Candidatus Aquicultor primus</name>
    <dbReference type="NCBI Taxonomy" id="1797195"/>
    <lineage>
        <taxon>Bacteria</taxon>
        <taxon>Bacillati</taxon>
        <taxon>Actinomycetota</taxon>
        <taxon>Candidatus Aquicultoria</taxon>
        <taxon>Candidatus Aquicultorales</taxon>
        <taxon>Candidatus Aquicultoraceae</taxon>
        <taxon>Candidatus Aquicultor</taxon>
    </lineage>
</organism>
<accession>A0A1F2USJ7</accession>
<proteinExistence type="predicted"/>
<feature type="signal peptide" evidence="2">
    <location>
        <begin position="1"/>
        <end position="28"/>
    </location>
</feature>
<feature type="transmembrane region" description="Helical" evidence="1">
    <location>
        <begin position="184"/>
        <end position="205"/>
    </location>
</feature>
<dbReference type="Gene3D" id="3.10.310.50">
    <property type="match status" value="1"/>
</dbReference>
<dbReference type="Proteomes" id="UP000178086">
    <property type="component" value="Unassembled WGS sequence"/>
</dbReference>
<keyword evidence="1" id="KW-0472">Membrane</keyword>
<feature type="transmembrane region" description="Helical" evidence="1">
    <location>
        <begin position="235"/>
        <end position="256"/>
    </location>
</feature>
<dbReference type="AlphaFoldDB" id="A0A1F2USJ7"/>
<keyword evidence="1" id="KW-1133">Transmembrane helix</keyword>
<evidence type="ECO:0000259" key="3">
    <source>
        <dbReference type="Pfam" id="PF04536"/>
    </source>
</evidence>